<dbReference type="Gene3D" id="3.30.2010.10">
    <property type="entry name" value="Metalloproteases ('zincins'), catalytic domain"/>
    <property type="match status" value="1"/>
</dbReference>
<dbReference type="Pfam" id="PF01863">
    <property type="entry name" value="YgjP-like"/>
    <property type="match status" value="1"/>
</dbReference>
<evidence type="ECO:0000313" key="3">
    <source>
        <dbReference type="Proteomes" id="UP000189660"/>
    </source>
</evidence>
<organism evidence="2 3">
    <name type="scientific">Bartonella apihabitans</name>
    <dbReference type="NCBI Taxonomy" id="2750929"/>
    <lineage>
        <taxon>Bacteria</taxon>
        <taxon>Pseudomonadati</taxon>
        <taxon>Pseudomonadota</taxon>
        <taxon>Alphaproteobacteria</taxon>
        <taxon>Hyphomicrobiales</taxon>
        <taxon>Bartonellaceae</taxon>
        <taxon>Bartonella</taxon>
    </lineage>
</organism>
<evidence type="ECO:0000259" key="1">
    <source>
        <dbReference type="Pfam" id="PF01863"/>
    </source>
</evidence>
<keyword evidence="3" id="KW-1185">Reference proteome</keyword>
<feature type="domain" description="YgjP-like metallopeptidase" evidence="1">
    <location>
        <begin position="40"/>
        <end position="244"/>
    </location>
</feature>
<proteinExistence type="predicted"/>
<protein>
    <recommendedName>
        <fullName evidence="1">YgjP-like metallopeptidase domain-containing protein</fullName>
    </recommendedName>
</protein>
<dbReference type="EMBL" id="CP015820">
    <property type="protein sequence ID" value="AQT41582.1"/>
    <property type="molecule type" value="Genomic_DNA"/>
</dbReference>
<dbReference type="OrthoDB" id="9795402at2"/>
<gene>
    <name evidence="2" type="ORF">BBC0178_000740</name>
</gene>
<dbReference type="InterPro" id="IPR053136">
    <property type="entry name" value="UTP_pyrophosphatase-like"/>
</dbReference>
<accession>A0A1U9M825</accession>
<dbReference type="AlphaFoldDB" id="A0A1U9M825"/>
<dbReference type="KEGG" id="bapa:BBC0178_000740"/>
<dbReference type="InterPro" id="IPR002725">
    <property type="entry name" value="YgjP-like_metallopeptidase"/>
</dbReference>
<dbReference type="PANTHER" id="PTHR30399:SF1">
    <property type="entry name" value="UTP PYROPHOSPHATASE"/>
    <property type="match status" value="1"/>
</dbReference>
<sequence length="254" mass="28660">MFFASNSSDKSLLKKLQLTLQLSDRSLPLTIVRSARASRLTLRIETGGKGVRVTVPPTTPETEVTNFIERYRGWIESRISRFPPPQDTPMLKPGAAIPILGHPYRIIHQEGRGNVTIIPDDDGKGGKIIVYGDSRYLPRHIREALKKQAALIIAPLVKKHCAVVGRTPVSIRYKDTKSRWGSCSADGHLSFSWRIVMAPIGVIDYLVAHETAHLIEMNHSSKFWSLCEKLCPRTKEYRAWLKRNGQTLHAIDFE</sequence>
<dbReference type="Proteomes" id="UP000189660">
    <property type="component" value="Chromosome"/>
</dbReference>
<dbReference type="PANTHER" id="PTHR30399">
    <property type="entry name" value="UNCHARACTERIZED PROTEIN YGJP"/>
    <property type="match status" value="1"/>
</dbReference>
<dbReference type="CDD" id="cd07344">
    <property type="entry name" value="M48_yhfN_like"/>
    <property type="match status" value="1"/>
</dbReference>
<name>A0A1U9M825_9HYPH</name>
<evidence type="ECO:0000313" key="2">
    <source>
        <dbReference type="EMBL" id="AQT41582.1"/>
    </source>
</evidence>
<reference evidence="2 3" key="1">
    <citation type="submission" date="2016-11" db="EMBL/GenBank/DDBJ databases">
        <title>Comparative genomics of Bartonella apis.</title>
        <authorList>
            <person name="Engel P."/>
        </authorList>
    </citation>
    <scope>NUCLEOTIDE SEQUENCE [LARGE SCALE GENOMIC DNA]</scope>
    <source>
        <strain evidence="2 3">BBC0178</strain>
    </source>
</reference>